<dbReference type="EMBL" id="LJUJ01000009">
    <property type="protein sequence ID" value="KPK63677.1"/>
    <property type="molecule type" value="Genomic_DNA"/>
</dbReference>
<name>A0A0S8FVI1_UNCW3</name>
<dbReference type="Proteomes" id="UP000051373">
    <property type="component" value="Unassembled WGS sequence"/>
</dbReference>
<dbReference type="GO" id="GO:0016020">
    <property type="term" value="C:membrane"/>
    <property type="evidence" value="ECO:0007669"/>
    <property type="project" value="UniProtKB-SubCell"/>
</dbReference>
<feature type="transmembrane region" description="Helical" evidence="5">
    <location>
        <begin position="30"/>
        <end position="52"/>
    </location>
</feature>
<feature type="domain" description="Yip1" evidence="6">
    <location>
        <begin position="6"/>
        <end position="177"/>
    </location>
</feature>
<feature type="transmembrane region" description="Helical" evidence="5">
    <location>
        <begin position="134"/>
        <end position="152"/>
    </location>
</feature>
<evidence type="ECO:0000256" key="5">
    <source>
        <dbReference type="SAM" id="Phobius"/>
    </source>
</evidence>
<feature type="transmembrane region" description="Helical" evidence="5">
    <location>
        <begin position="164"/>
        <end position="191"/>
    </location>
</feature>
<evidence type="ECO:0000313" key="8">
    <source>
        <dbReference type="Proteomes" id="UP000051373"/>
    </source>
</evidence>
<proteinExistence type="predicted"/>
<comment type="subcellular location">
    <subcellularLocation>
        <location evidence="1">Membrane</location>
        <topology evidence="1">Multi-pass membrane protein</topology>
    </subcellularLocation>
</comment>
<evidence type="ECO:0000259" key="6">
    <source>
        <dbReference type="Pfam" id="PF04893"/>
    </source>
</evidence>
<evidence type="ECO:0000256" key="3">
    <source>
        <dbReference type="ARBA" id="ARBA00022989"/>
    </source>
</evidence>
<accession>A0A0S8FVI1</accession>
<gene>
    <name evidence="7" type="ORF">AMJ83_05600</name>
</gene>
<organism evidence="7 8">
    <name type="scientific">candidate division WOR_3 bacterium SM23_42</name>
    <dbReference type="NCBI Taxonomy" id="1703779"/>
    <lineage>
        <taxon>Bacteria</taxon>
        <taxon>Bacteria division WOR-3</taxon>
    </lineage>
</organism>
<dbReference type="InterPro" id="IPR006977">
    <property type="entry name" value="Yip1_dom"/>
</dbReference>
<reference evidence="7 8" key="1">
    <citation type="journal article" date="2015" name="Microbiome">
        <title>Genomic resolution of linkages in carbon, nitrogen, and sulfur cycling among widespread estuary sediment bacteria.</title>
        <authorList>
            <person name="Baker B.J."/>
            <person name="Lazar C.S."/>
            <person name="Teske A.P."/>
            <person name="Dick G.J."/>
        </authorList>
    </citation>
    <scope>NUCLEOTIDE SEQUENCE [LARGE SCALE GENOMIC DNA]</scope>
    <source>
        <strain evidence="7">SM23_42</strain>
    </source>
</reference>
<protein>
    <recommendedName>
        <fullName evidence="6">Yip1 domain-containing protein</fullName>
    </recommendedName>
</protein>
<feature type="transmembrane region" description="Helical" evidence="5">
    <location>
        <begin position="72"/>
        <end position="96"/>
    </location>
</feature>
<sequence>MFQRIKDILFKPKDTWPQIKSEATGIKEVFMGYAMILAALPAIFGLLGFTLIGQSFGPITGLFRIPFTYALVWAIVWYVLTLVALYVEGLVINALAPSFGSKQNLVNAYKLVVYSSTPAFVAGILNIIPALGILVFLIGIYSFYLLFVGMPVMMETPKEKHAGYFIVTLIVMIVIYFIIGGISSTVMMAMWRPVLF</sequence>
<evidence type="ECO:0000256" key="4">
    <source>
        <dbReference type="ARBA" id="ARBA00023136"/>
    </source>
</evidence>
<dbReference type="AlphaFoldDB" id="A0A0S8FVI1"/>
<evidence type="ECO:0000256" key="2">
    <source>
        <dbReference type="ARBA" id="ARBA00022692"/>
    </source>
</evidence>
<keyword evidence="4 5" id="KW-0472">Membrane</keyword>
<evidence type="ECO:0000256" key="1">
    <source>
        <dbReference type="ARBA" id="ARBA00004141"/>
    </source>
</evidence>
<keyword evidence="2 5" id="KW-0812">Transmembrane</keyword>
<evidence type="ECO:0000313" key="7">
    <source>
        <dbReference type="EMBL" id="KPK63677.1"/>
    </source>
</evidence>
<dbReference type="Pfam" id="PF04893">
    <property type="entry name" value="Yip1"/>
    <property type="match status" value="1"/>
</dbReference>
<comment type="caution">
    <text evidence="7">The sequence shown here is derived from an EMBL/GenBank/DDBJ whole genome shotgun (WGS) entry which is preliminary data.</text>
</comment>
<keyword evidence="3 5" id="KW-1133">Transmembrane helix</keyword>